<name>A0A2A6BVK7_PRIPA</name>
<dbReference type="InterPro" id="IPR016193">
    <property type="entry name" value="Cytidine_deaminase-like"/>
</dbReference>
<dbReference type="AlphaFoldDB" id="A0A2A6BVK7"/>
<evidence type="ECO:0000256" key="6">
    <source>
        <dbReference type="ARBA" id="ARBA00038938"/>
    </source>
</evidence>
<dbReference type="PROSITE" id="PS51747">
    <property type="entry name" value="CYT_DCMP_DEAMINASES_2"/>
    <property type="match status" value="1"/>
</dbReference>
<dbReference type="Proteomes" id="UP000005239">
    <property type="component" value="Unassembled WGS sequence"/>
</dbReference>
<keyword evidence="5" id="KW-0862">Zinc</keyword>
<dbReference type="InterPro" id="IPR015517">
    <property type="entry name" value="dCMP_deaminase-rel"/>
</dbReference>
<reference evidence="9" key="2">
    <citation type="submission" date="2022-06" db="UniProtKB">
        <authorList>
            <consortium name="EnsemblMetazoa"/>
        </authorList>
    </citation>
    <scope>IDENTIFICATION</scope>
    <source>
        <strain evidence="9">PS312</strain>
    </source>
</reference>
<dbReference type="EnsemblMetazoa" id="PPA34116a.1">
    <property type="protein sequence ID" value="PPA34116a.1"/>
    <property type="gene ID" value="WBGene00272485"/>
</dbReference>
<evidence type="ECO:0000256" key="7">
    <source>
        <dbReference type="ARBA" id="ARBA00041763"/>
    </source>
</evidence>
<evidence type="ECO:0000256" key="3">
    <source>
        <dbReference type="ARBA" id="ARBA00022727"/>
    </source>
</evidence>
<dbReference type="InterPro" id="IPR002125">
    <property type="entry name" value="CMP_dCMP_dom"/>
</dbReference>
<proteinExistence type="inferred from homology"/>
<dbReference type="GO" id="GO:0005737">
    <property type="term" value="C:cytoplasm"/>
    <property type="evidence" value="ECO:0000318"/>
    <property type="project" value="GO_Central"/>
</dbReference>
<accession>A0A2A6BVK7</accession>
<keyword evidence="4" id="KW-0378">Hydrolase</keyword>
<protein>
    <recommendedName>
        <fullName evidence="7">dCMP deaminase</fullName>
        <ecNumber evidence="6">3.5.4.12</ecNumber>
    </recommendedName>
    <alternativeName>
        <fullName evidence="7">dCMP deaminase</fullName>
    </alternativeName>
</protein>
<evidence type="ECO:0000313" key="9">
    <source>
        <dbReference type="EnsemblMetazoa" id="PPA34116a.1"/>
    </source>
</evidence>
<dbReference type="Pfam" id="PF00383">
    <property type="entry name" value="dCMP_cyt_deam_1"/>
    <property type="match status" value="2"/>
</dbReference>
<dbReference type="SUPFAM" id="SSF53927">
    <property type="entry name" value="Cytidine deaminase-like"/>
    <property type="match status" value="2"/>
</dbReference>
<keyword evidence="2" id="KW-0479">Metal-binding</keyword>
<sequence>MLSRVVPLLRSSSSLRPLPLSIRRSLHKGVDSTPPLRFVPVGEKSLSTRPFSSSPSSPSSFPFLTHDRLLVLMKDADVAALNSPDPRDKEGCIVLDARTGDKVAFAWNQTTPGMEQSIRWATDPTPKELIITEDWGLSKYPYMVHAEQSALIEARRVHKGPKIVYTTLHPCNRCGKHIVAMGDVVKVVYMMDRLECDTYNAAHCILKKGGLIVEKAKDIPENVHLQEALEEAKKSPDTRTKVGCVVLCAETGKTLGTGYNRPSKGFSNDEIDWNASRPTVPQEWIDSKFPYVQHAGVMALMTARSKFDVPMILILNNFPCHECASTMVIGEDVVKLGLYLLICVTFLAYPTSVLLRLNDLRSPVANELNSDVQDQINAIREAKRSKI</sequence>
<dbReference type="GO" id="GO:0006226">
    <property type="term" value="P:dUMP biosynthetic process"/>
    <property type="evidence" value="ECO:0000318"/>
    <property type="project" value="GO_Central"/>
</dbReference>
<accession>A0A8R1YLU5</accession>
<dbReference type="GO" id="GO:0006231">
    <property type="term" value="P:dTMP biosynthetic process"/>
    <property type="evidence" value="ECO:0000318"/>
    <property type="project" value="GO_Central"/>
</dbReference>
<keyword evidence="3" id="KW-0545">Nucleotide biosynthesis</keyword>
<dbReference type="PANTHER" id="PTHR11086:SF18">
    <property type="entry name" value="DEOXYCYTIDYLATE DEAMINASE"/>
    <property type="match status" value="1"/>
</dbReference>
<evidence type="ECO:0000256" key="2">
    <source>
        <dbReference type="ARBA" id="ARBA00022723"/>
    </source>
</evidence>
<evidence type="ECO:0000256" key="1">
    <source>
        <dbReference type="ARBA" id="ARBA00006576"/>
    </source>
</evidence>
<organism evidence="9 10">
    <name type="scientific">Pristionchus pacificus</name>
    <name type="common">Parasitic nematode worm</name>
    <dbReference type="NCBI Taxonomy" id="54126"/>
    <lineage>
        <taxon>Eukaryota</taxon>
        <taxon>Metazoa</taxon>
        <taxon>Ecdysozoa</taxon>
        <taxon>Nematoda</taxon>
        <taxon>Chromadorea</taxon>
        <taxon>Rhabditida</taxon>
        <taxon>Rhabditina</taxon>
        <taxon>Diplogasteromorpha</taxon>
        <taxon>Diplogasteroidea</taxon>
        <taxon>Neodiplogasteridae</taxon>
        <taxon>Pristionchus</taxon>
    </lineage>
</organism>
<evidence type="ECO:0000256" key="5">
    <source>
        <dbReference type="ARBA" id="ARBA00022833"/>
    </source>
</evidence>
<evidence type="ECO:0000256" key="4">
    <source>
        <dbReference type="ARBA" id="ARBA00022801"/>
    </source>
</evidence>
<feature type="domain" description="CMP/dCMP-type deaminase" evidence="8">
    <location>
        <begin position="67"/>
        <end position="206"/>
    </location>
</feature>
<evidence type="ECO:0000313" key="10">
    <source>
        <dbReference type="Proteomes" id="UP000005239"/>
    </source>
</evidence>
<comment type="similarity">
    <text evidence="1">Belongs to the cytidine and deoxycytidylate deaminase family.</text>
</comment>
<gene>
    <name evidence="9" type="primary">WBGene00272485</name>
</gene>
<keyword evidence="10" id="KW-1185">Reference proteome</keyword>
<dbReference type="EC" id="3.5.4.12" evidence="6"/>
<dbReference type="PROSITE" id="PS00903">
    <property type="entry name" value="CYT_DCMP_DEAMINASES_1"/>
    <property type="match status" value="1"/>
</dbReference>
<dbReference type="InterPro" id="IPR016192">
    <property type="entry name" value="APOBEC/CMP_deaminase_Zn-bd"/>
</dbReference>
<evidence type="ECO:0000259" key="8">
    <source>
        <dbReference type="PROSITE" id="PS51747"/>
    </source>
</evidence>
<dbReference type="Gene3D" id="3.40.140.10">
    <property type="entry name" value="Cytidine Deaminase, domain 2"/>
    <property type="match status" value="2"/>
</dbReference>
<dbReference type="GO" id="GO:0004132">
    <property type="term" value="F:dCMP deaminase activity"/>
    <property type="evidence" value="ECO:0000318"/>
    <property type="project" value="GO_Central"/>
</dbReference>
<dbReference type="GO" id="GO:0008270">
    <property type="term" value="F:zinc ion binding"/>
    <property type="evidence" value="ECO:0007669"/>
    <property type="project" value="InterPro"/>
</dbReference>
<dbReference type="PANTHER" id="PTHR11086">
    <property type="entry name" value="DEOXYCYTIDYLATE DEAMINASE-RELATED"/>
    <property type="match status" value="1"/>
</dbReference>
<reference evidence="10" key="1">
    <citation type="journal article" date="2008" name="Nat. Genet.">
        <title>The Pristionchus pacificus genome provides a unique perspective on nematode lifestyle and parasitism.</title>
        <authorList>
            <person name="Dieterich C."/>
            <person name="Clifton S.W."/>
            <person name="Schuster L.N."/>
            <person name="Chinwalla A."/>
            <person name="Delehaunty K."/>
            <person name="Dinkelacker I."/>
            <person name="Fulton L."/>
            <person name="Fulton R."/>
            <person name="Godfrey J."/>
            <person name="Minx P."/>
            <person name="Mitreva M."/>
            <person name="Roeseler W."/>
            <person name="Tian H."/>
            <person name="Witte H."/>
            <person name="Yang S.P."/>
            <person name="Wilson R.K."/>
            <person name="Sommer R.J."/>
        </authorList>
    </citation>
    <scope>NUCLEOTIDE SEQUENCE [LARGE SCALE GENOMIC DNA]</scope>
    <source>
        <strain evidence="10">PS312</strain>
    </source>
</reference>